<evidence type="ECO:0000313" key="2">
    <source>
        <dbReference type="Proteomes" id="UP001227268"/>
    </source>
</evidence>
<organism evidence="1 2">
    <name type="scientific">Naganishia friedmannii</name>
    <dbReference type="NCBI Taxonomy" id="89922"/>
    <lineage>
        <taxon>Eukaryota</taxon>
        <taxon>Fungi</taxon>
        <taxon>Dikarya</taxon>
        <taxon>Basidiomycota</taxon>
        <taxon>Agaricomycotina</taxon>
        <taxon>Tremellomycetes</taxon>
        <taxon>Filobasidiales</taxon>
        <taxon>Filobasidiaceae</taxon>
        <taxon>Naganishia</taxon>
    </lineage>
</organism>
<sequence>MTSVAIPATMKALIQHATEHTAHVKDVPVPTLDKNEILIKVAYVAQNPIDWKMSLLGMSPPNSILGFDFAGVVVALGEDLANPSVKVGDRVAGMVHGGAFPDKGHLSLREATGVSATLATAAQGLFTRLDLPYPLSGTENPSVDSTNWIAIYGGSSSVGLFAIQLAKFAGYKVVTACSPKNFELVREYGADVVVDYHDTEAAIQQIKKATSGRLTTALDCISADDSVVLCLKALADDDSNGKRKLVQVGPPSPEAEQLAGERGIEMSRLMALTLFGNAVRLGPGFTVPANPDDRAFYVKLNKDMPTLIEKFGLKPNPITDMANGLHGLNDGFAMLQSGKVSATKLVYKVSDI</sequence>
<keyword evidence="2" id="KW-1185">Reference proteome</keyword>
<protein>
    <submittedName>
        <fullName evidence="1">Uncharacterized protein</fullName>
    </submittedName>
</protein>
<gene>
    <name evidence="1" type="ORF">QFC21_004311</name>
</gene>
<name>A0ACC2VH11_9TREE</name>
<reference evidence="1" key="1">
    <citation type="submission" date="2023-04" db="EMBL/GenBank/DDBJ databases">
        <title>Draft Genome sequencing of Naganishia species isolated from polar environments using Oxford Nanopore Technology.</title>
        <authorList>
            <person name="Leo P."/>
            <person name="Venkateswaran K."/>
        </authorList>
    </citation>
    <scope>NUCLEOTIDE SEQUENCE</scope>
    <source>
        <strain evidence="1">MNA-CCFEE 5423</strain>
    </source>
</reference>
<accession>A0ACC2VH11</accession>
<evidence type="ECO:0000313" key="1">
    <source>
        <dbReference type="EMBL" id="KAJ9098663.1"/>
    </source>
</evidence>
<proteinExistence type="predicted"/>
<dbReference type="EMBL" id="JASBWT010000014">
    <property type="protein sequence ID" value="KAJ9098663.1"/>
    <property type="molecule type" value="Genomic_DNA"/>
</dbReference>
<comment type="caution">
    <text evidence="1">The sequence shown here is derived from an EMBL/GenBank/DDBJ whole genome shotgun (WGS) entry which is preliminary data.</text>
</comment>
<dbReference type="Proteomes" id="UP001227268">
    <property type="component" value="Unassembled WGS sequence"/>
</dbReference>